<gene>
    <name evidence="2" type="ORF">CC86DRAFT_406651</name>
</gene>
<dbReference type="FunFam" id="3.30.70.80:FF:000005">
    <property type="entry name" value="Proteinase inhibitor I2B"/>
    <property type="match status" value="1"/>
</dbReference>
<dbReference type="PANTHER" id="PTHR28288:SF1">
    <property type="entry name" value="INHIBITOR I9 DOMAIN-CONTAINING PROTEIN"/>
    <property type="match status" value="1"/>
</dbReference>
<dbReference type="EMBL" id="MU006226">
    <property type="protein sequence ID" value="KAF2826375.1"/>
    <property type="molecule type" value="Genomic_DNA"/>
</dbReference>
<dbReference type="GO" id="GO:0004866">
    <property type="term" value="F:endopeptidase inhibitor activity"/>
    <property type="evidence" value="ECO:0007669"/>
    <property type="project" value="UniProtKB-ARBA"/>
</dbReference>
<dbReference type="PANTHER" id="PTHR28288">
    <property type="entry name" value="PROTEASE B INHIBITOR 2"/>
    <property type="match status" value="1"/>
</dbReference>
<organism evidence="2 3">
    <name type="scientific">Ophiobolus disseminans</name>
    <dbReference type="NCBI Taxonomy" id="1469910"/>
    <lineage>
        <taxon>Eukaryota</taxon>
        <taxon>Fungi</taxon>
        <taxon>Dikarya</taxon>
        <taxon>Ascomycota</taxon>
        <taxon>Pezizomycotina</taxon>
        <taxon>Dothideomycetes</taxon>
        <taxon>Pleosporomycetidae</taxon>
        <taxon>Pleosporales</taxon>
        <taxon>Pleosporineae</taxon>
        <taxon>Phaeosphaeriaceae</taxon>
        <taxon>Ophiobolus</taxon>
    </lineage>
</organism>
<evidence type="ECO:0000256" key="1">
    <source>
        <dbReference type="ARBA" id="ARBA00038069"/>
    </source>
</evidence>
<protein>
    <recommendedName>
        <fullName evidence="4">Inhibitor I9 domain-containing protein</fullName>
    </recommendedName>
</protein>
<dbReference type="OrthoDB" id="3888684at2759"/>
<dbReference type="InterPro" id="IPR037045">
    <property type="entry name" value="S8pro/Inhibitor_I9_sf"/>
</dbReference>
<proteinExistence type="inferred from homology"/>
<reference evidence="2" key="1">
    <citation type="journal article" date="2020" name="Stud. Mycol.">
        <title>101 Dothideomycetes genomes: a test case for predicting lifestyles and emergence of pathogens.</title>
        <authorList>
            <person name="Haridas S."/>
            <person name="Albert R."/>
            <person name="Binder M."/>
            <person name="Bloem J."/>
            <person name="Labutti K."/>
            <person name="Salamov A."/>
            <person name="Andreopoulos B."/>
            <person name="Baker S."/>
            <person name="Barry K."/>
            <person name="Bills G."/>
            <person name="Bluhm B."/>
            <person name="Cannon C."/>
            <person name="Castanera R."/>
            <person name="Culley D."/>
            <person name="Daum C."/>
            <person name="Ezra D."/>
            <person name="Gonzalez J."/>
            <person name="Henrissat B."/>
            <person name="Kuo A."/>
            <person name="Liang C."/>
            <person name="Lipzen A."/>
            <person name="Lutzoni F."/>
            <person name="Magnuson J."/>
            <person name="Mondo S."/>
            <person name="Nolan M."/>
            <person name="Ohm R."/>
            <person name="Pangilinan J."/>
            <person name="Park H.-J."/>
            <person name="Ramirez L."/>
            <person name="Alfaro M."/>
            <person name="Sun H."/>
            <person name="Tritt A."/>
            <person name="Yoshinaga Y."/>
            <person name="Zwiers L.-H."/>
            <person name="Turgeon B."/>
            <person name="Goodwin S."/>
            <person name="Spatafora J."/>
            <person name="Crous P."/>
            <person name="Grigoriev I."/>
        </authorList>
    </citation>
    <scope>NUCLEOTIDE SEQUENCE</scope>
    <source>
        <strain evidence="2">CBS 113818</strain>
    </source>
</reference>
<keyword evidence="3" id="KW-1185">Reference proteome</keyword>
<name>A0A6A7A1F1_9PLEO</name>
<sequence length="79" mass="8519">MAANDKSVIMSWPNGTPDSVVQTAKQAIIDAGGVITHEYNIIKGFACHGPASIFEKVSTMDANHKPEIEEDGIVYTQDN</sequence>
<dbReference type="Proteomes" id="UP000799424">
    <property type="component" value="Unassembled WGS sequence"/>
</dbReference>
<dbReference type="InterPro" id="IPR052471">
    <property type="entry name" value="PBI_I9"/>
</dbReference>
<evidence type="ECO:0000313" key="3">
    <source>
        <dbReference type="Proteomes" id="UP000799424"/>
    </source>
</evidence>
<dbReference type="GO" id="GO:0042144">
    <property type="term" value="P:vacuole fusion, non-autophagic"/>
    <property type="evidence" value="ECO:0007669"/>
    <property type="project" value="TreeGrafter"/>
</dbReference>
<dbReference type="SUPFAM" id="SSF54897">
    <property type="entry name" value="Protease propeptides/inhibitors"/>
    <property type="match status" value="1"/>
</dbReference>
<dbReference type="Gene3D" id="3.30.70.80">
    <property type="entry name" value="Peptidase S8 propeptide/proteinase inhibitor I9"/>
    <property type="match status" value="1"/>
</dbReference>
<evidence type="ECO:0008006" key="4">
    <source>
        <dbReference type="Google" id="ProtNLM"/>
    </source>
</evidence>
<comment type="similarity">
    <text evidence="1">Belongs to the protease inhibitor I9 family.</text>
</comment>
<accession>A0A6A7A1F1</accession>
<dbReference type="AlphaFoldDB" id="A0A6A7A1F1"/>
<evidence type="ECO:0000313" key="2">
    <source>
        <dbReference type="EMBL" id="KAF2826375.1"/>
    </source>
</evidence>